<comment type="caution">
    <text evidence="2">The sequence shown here is derived from an EMBL/GenBank/DDBJ whole genome shotgun (WGS) entry which is preliminary data.</text>
</comment>
<feature type="compositionally biased region" description="Pro residues" evidence="1">
    <location>
        <begin position="18"/>
        <end position="27"/>
    </location>
</feature>
<evidence type="ECO:0000256" key="1">
    <source>
        <dbReference type="SAM" id="MobiDB-lite"/>
    </source>
</evidence>
<name>K0QYT2_THAOC</name>
<evidence type="ECO:0000313" key="3">
    <source>
        <dbReference type="Proteomes" id="UP000266841"/>
    </source>
</evidence>
<feature type="compositionally biased region" description="Basic and acidic residues" evidence="1">
    <location>
        <begin position="1"/>
        <end position="15"/>
    </location>
</feature>
<dbReference type="AlphaFoldDB" id="K0QYT2"/>
<organism evidence="2 3">
    <name type="scientific">Thalassiosira oceanica</name>
    <name type="common">Marine diatom</name>
    <dbReference type="NCBI Taxonomy" id="159749"/>
    <lineage>
        <taxon>Eukaryota</taxon>
        <taxon>Sar</taxon>
        <taxon>Stramenopiles</taxon>
        <taxon>Ochrophyta</taxon>
        <taxon>Bacillariophyta</taxon>
        <taxon>Coscinodiscophyceae</taxon>
        <taxon>Thalassiosirophycidae</taxon>
        <taxon>Thalassiosirales</taxon>
        <taxon>Thalassiosiraceae</taxon>
        <taxon>Thalassiosira</taxon>
    </lineage>
</organism>
<feature type="region of interest" description="Disordered" evidence="1">
    <location>
        <begin position="1"/>
        <end position="117"/>
    </location>
</feature>
<feature type="compositionally biased region" description="Pro residues" evidence="1">
    <location>
        <begin position="103"/>
        <end position="117"/>
    </location>
</feature>
<accession>K0QYT2</accession>
<protein>
    <submittedName>
        <fullName evidence="2">Uncharacterized protein</fullName>
    </submittedName>
</protein>
<dbReference type="Proteomes" id="UP000266841">
    <property type="component" value="Unassembled WGS sequence"/>
</dbReference>
<reference evidence="2 3" key="1">
    <citation type="journal article" date="2012" name="Genome Biol.">
        <title>Genome and low-iron response of an oceanic diatom adapted to chronic iron limitation.</title>
        <authorList>
            <person name="Lommer M."/>
            <person name="Specht M."/>
            <person name="Roy A.S."/>
            <person name="Kraemer L."/>
            <person name="Andreson R."/>
            <person name="Gutowska M.A."/>
            <person name="Wolf J."/>
            <person name="Bergner S.V."/>
            <person name="Schilhabel M.B."/>
            <person name="Klostermeier U.C."/>
            <person name="Beiko R.G."/>
            <person name="Rosenstiel P."/>
            <person name="Hippler M."/>
            <person name="Laroche J."/>
        </authorList>
    </citation>
    <scope>NUCLEOTIDE SEQUENCE [LARGE SCALE GENOMIC DNA]</scope>
    <source>
        <strain evidence="2 3">CCMP1005</strain>
    </source>
</reference>
<evidence type="ECO:0000313" key="2">
    <source>
        <dbReference type="EMBL" id="EJK44413.1"/>
    </source>
</evidence>
<gene>
    <name evidence="2" type="ORF">THAOC_37046</name>
</gene>
<sequence>MPSCHEEARRDRPREGPALPPRQPAVQPPHAGVERATPGPLAEDGGRRRQLPLEADLALQARRRRRQGQEGPAGGRRGEAVPGRLQGRRRPPAEPAEVREGPAGPPPEVPPDVPQRR</sequence>
<feature type="non-terminal residue" evidence="2">
    <location>
        <position position="117"/>
    </location>
</feature>
<dbReference type="EMBL" id="AGNL01049714">
    <property type="protein sequence ID" value="EJK44413.1"/>
    <property type="molecule type" value="Genomic_DNA"/>
</dbReference>
<proteinExistence type="predicted"/>
<keyword evidence="3" id="KW-1185">Reference proteome</keyword>